<dbReference type="EMBL" id="MDYQ01000121">
    <property type="protein sequence ID" value="PRP81657.1"/>
    <property type="molecule type" value="Genomic_DNA"/>
</dbReference>
<proteinExistence type="predicted"/>
<name>A0A2P6NCH6_9EUKA</name>
<keyword evidence="1" id="KW-0812">Transmembrane</keyword>
<feature type="transmembrane region" description="Helical" evidence="1">
    <location>
        <begin position="152"/>
        <end position="173"/>
    </location>
</feature>
<keyword evidence="3" id="KW-1185">Reference proteome</keyword>
<feature type="transmembrane region" description="Helical" evidence="1">
    <location>
        <begin position="122"/>
        <end position="146"/>
    </location>
</feature>
<gene>
    <name evidence="2" type="ORF">PROFUN_01164</name>
</gene>
<evidence type="ECO:0000313" key="3">
    <source>
        <dbReference type="Proteomes" id="UP000241769"/>
    </source>
</evidence>
<comment type="caution">
    <text evidence="2">The sequence shown here is derived from an EMBL/GenBank/DDBJ whole genome shotgun (WGS) entry which is preliminary data.</text>
</comment>
<evidence type="ECO:0000313" key="2">
    <source>
        <dbReference type="EMBL" id="PRP81657.1"/>
    </source>
</evidence>
<feature type="transmembrane region" description="Helical" evidence="1">
    <location>
        <begin position="60"/>
        <end position="76"/>
    </location>
</feature>
<keyword evidence="1" id="KW-0472">Membrane</keyword>
<protein>
    <submittedName>
        <fullName evidence="2">Uncharacterized protein</fullName>
    </submittedName>
</protein>
<feature type="transmembrane region" description="Helical" evidence="1">
    <location>
        <begin position="29"/>
        <end position="48"/>
    </location>
</feature>
<dbReference type="InParanoid" id="A0A2P6NCH6"/>
<keyword evidence="1" id="KW-1133">Transmembrane helix</keyword>
<reference evidence="2 3" key="1">
    <citation type="journal article" date="2018" name="Genome Biol. Evol.">
        <title>Multiple Roots of Fruiting Body Formation in Amoebozoa.</title>
        <authorList>
            <person name="Hillmann F."/>
            <person name="Forbes G."/>
            <person name="Novohradska S."/>
            <person name="Ferling I."/>
            <person name="Riege K."/>
            <person name="Groth M."/>
            <person name="Westermann M."/>
            <person name="Marz M."/>
            <person name="Spaller T."/>
            <person name="Winckler T."/>
            <person name="Schaap P."/>
            <person name="Glockner G."/>
        </authorList>
    </citation>
    <scope>NUCLEOTIDE SEQUENCE [LARGE SCALE GENOMIC DNA]</scope>
    <source>
        <strain evidence="2 3">Jena</strain>
    </source>
</reference>
<organism evidence="2 3">
    <name type="scientific">Planoprotostelium fungivorum</name>
    <dbReference type="NCBI Taxonomy" id="1890364"/>
    <lineage>
        <taxon>Eukaryota</taxon>
        <taxon>Amoebozoa</taxon>
        <taxon>Evosea</taxon>
        <taxon>Variosea</taxon>
        <taxon>Cavosteliida</taxon>
        <taxon>Cavosteliaceae</taxon>
        <taxon>Planoprotostelium</taxon>
    </lineage>
</organism>
<sequence length="318" mass="37052">MTLSQEPDAENLDLSELGRKEVFCNINTHFILLKSIVPFLCILMGFYGWTDTAGHDIRDWVFYPLLYLAHIHPWIFQTSMAQRIQVEAIQLFDQHIGSWKFKRHTNREFGTYLFQRKRMRTWLIVGVNLIMIAGVVFLFFLAAIAPNQDFDVIISIVKLVPVFVFMLLFLIVYNAPYPRKGYIYTMGRLYRLRPEGWPSTCVVFSHTCSPNFCVTYWPKTSSTGERRINENYIIWFTFEDRCYTANTSRPDFIHDTASHFIQLHGPLLMRGGVGEQEDTIVALFRERRPITDVIAPNVAIILDDVGHGISRMVTLYYL</sequence>
<accession>A0A2P6NCH6</accession>
<evidence type="ECO:0000256" key="1">
    <source>
        <dbReference type="SAM" id="Phobius"/>
    </source>
</evidence>
<dbReference type="AlphaFoldDB" id="A0A2P6NCH6"/>
<dbReference type="Proteomes" id="UP000241769">
    <property type="component" value="Unassembled WGS sequence"/>
</dbReference>